<keyword evidence="4" id="KW-1185">Reference proteome</keyword>
<dbReference type="EMBL" id="JAHLQI010000008">
    <property type="protein sequence ID" value="MBU5491421.1"/>
    <property type="molecule type" value="Genomic_DNA"/>
</dbReference>
<sequence length="637" mass="70549">MSESQTVVLRRGKPTPLSAIRFARDLLLREGAWQERTLICLSEPQDCVEMTYRELRENAEKAAANLQAMGIGCGDSVCVSVCNRASFLTAFWGVVLSGAEAIPIERTAFGRPKEEAARSRIASIQRIAQPKVMITDWLEQVGSVPILTSEQLTAQPAQAWNAQPLDDDHVMMILFTSGSTGQPKGVPITERMLRANLAGHAAAFPFTDEDIFLNWMPLDHSAAMVQAHLLPVYMQSAQIQISTNRILSEPAQWMQLASAYQVTISWAPNFAYELTDANIKPLRPLDLSRIRCLFSAGETVTRTACEHFVQQWAPFGLQDDVIHVGWGMTETAGYMLTSRGWKHNASVGSICSTGEPIAGVEVGVQYREDGYGELLVRGDTVAQTYVGGCDEMCCDADGWLHSGDEIFVQGDTFVIVGRQKDIFIRNGRNISCAEMEACVLQELSGDCAKVVCVVLPDTHSGRDKLAVFAVCDPQNQAACSEQLHRVLIAHFGCSYDVLIFVSPEQIPRTSVGKIRRKTLRQLLESGALTPYREPEMQPCANEFQEHKQHIEKMLALWQTVLHNTQLTEQDNFFFSGGSSAQIPRLLAMIADAFGRTIHATDILNAPTVVRLVKEVFAEQKEENQTDDVLEDIDILDI</sequence>
<evidence type="ECO:0000313" key="4">
    <source>
        <dbReference type="Proteomes" id="UP000783588"/>
    </source>
</evidence>
<feature type="domain" description="Carrier" evidence="2">
    <location>
        <begin position="544"/>
        <end position="619"/>
    </location>
</feature>
<protein>
    <submittedName>
        <fullName evidence="3">Non-ribosomal peptide synthetase</fullName>
    </submittedName>
</protein>
<accession>A0ABS6EUQ4</accession>
<dbReference type="PROSITE" id="PS50075">
    <property type="entry name" value="CARRIER"/>
    <property type="match status" value="1"/>
</dbReference>
<dbReference type="Pfam" id="PF00501">
    <property type="entry name" value="AMP-binding"/>
    <property type="match status" value="1"/>
</dbReference>
<evidence type="ECO:0000259" key="2">
    <source>
        <dbReference type="PROSITE" id="PS50075"/>
    </source>
</evidence>
<dbReference type="RefSeq" id="WP_216471147.1">
    <property type="nucleotide sequence ID" value="NZ_JAHLQI010000008.1"/>
</dbReference>
<dbReference type="PANTHER" id="PTHR22754">
    <property type="entry name" value="DISCO-INTERACTING PROTEIN 2 DIP2 -RELATED"/>
    <property type="match status" value="1"/>
</dbReference>
<dbReference type="InterPro" id="IPR000873">
    <property type="entry name" value="AMP-dep_synth/lig_dom"/>
</dbReference>
<comment type="similarity">
    <text evidence="1">Belongs to the ATP-dependent AMP-binding enzyme family.</text>
</comment>
<dbReference type="Proteomes" id="UP000783588">
    <property type="component" value="Unassembled WGS sequence"/>
</dbReference>
<dbReference type="PANTHER" id="PTHR22754:SF32">
    <property type="entry name" value="DISCO-INTERACTING PROTEIN 2"/>
    <property type="match status" value="1"/>
</dbReference>
<name>A0ABS6EUQ4_9FIRM</name>
<proteinExistence type="inferred from homology"/>
<comment type="caution">
    <text evidence="3">The sequence shown here is derived from an EMBL/GenBank/DDBJ whole genome shotgun (WGS) entry which is preliminary data.</text>
</comment>
<evidence type="ECO:0000313" key="3">
    <source>
        <dbReference type="EMBL" id="MBU5491421.1"/>
    </source>
</evidence>
<evidence type="ECO:0000256" key="1">
    <source>
        <dbReference type="ARBA" id="ARBA00006432"/>
    </source>
</evidence>
<dbReference type="PROSITE" id="PS00455">
    <property type="entry name" value="AMP_BINDING"/>
    <property type="match status" value="1"/>
</dbReference>
<dbReference type="InterPro" id="IPR020845">
    <property type="entry name" value="AMP-binding_CS"/>
</dbReference>
<reference evidence="3 4" key="1">
    <citation type="submission" date="2021-06" db="EMBL/GenBank/DDBJ databases">
        <authorList>
            <person name="Sun Q."/>
            <person name="Li D."/>
        </authorList>
    </citation>
    <scope>NUCLEOTIDE SEQUENCE [LARGE SCALE GENOMIC DNA]</scope>
    <source>
        <strain evidence="3 4">MSJd-7</strain>
    </source>
</reference>
<gene>
    <name evidence="3" type="ORF">KQI75_12500</name>
</gene>
<dbReference type="Pfam" id="PF00550">
    <property type="entry name" value="PP-binding"/>
    <property type="match status" value="1"/>
</dbReference>
<organism evidence="3 4">
    <name type="scientific">Butyricicoccus intestinisimiae</name>
    <dbReference type="NCBI Taxonomy" id="2841509"/>
    <lineage>
        <taxon>Bacteria</taxon>
        <taxon>Bacillati</taxon>
        <taxon>Bacillota</taxon>
        <taxon>Clostridia</taxon>
        <taxon>Eubacteriales</taxon>
        <taxon>Butyricicoccaceae</taxon>
        <taxon>Butyricicoccus</taxon>
    </lineage>
</organism>
<dbReference type="InterPro" id="IPR009081">
    <property type="entry name" value="PP-bd_ACP"/>
</dbReference>